<reference evidence="1 2" key="2">
    <citation type="journal article" date="2022" name="Mol. Ecol. Resour.">
        <title>The genomes of chicory, endive, great burdock and yacon provide insights into Asteraceae paleo-polyploidization history and plant inulin production.</title>
        <authorList>
            <person name="Fan W."/>
            <person name="Wang S."/>
            <person name="Wang H."/>
            <person name="Wang A."/>
            <person name="Jiang F."/>
            <person name="Liu H."/>
            <person name="Zhao H."/>
            <person name="Xu D."/>
            <person name="Zhang Y."/>
        </authorList>
    </citation>
    <scope>NUCLEOTIDE SEQUENCE [LARGE SCALE GENOMIC DNA]</scope>
    <source>
        <strain evidence="2">cv. Yunnan</strain>
        <tissue evidence="1">Leaves</tissue>
    </source>
</reference>
<gene>
    <name evidence="1" type="ORF">L1987_68999</name>
</gene>
<keyword evidence="2" id="KW-1185">Reference proteome</keyword>
<evidence type="ECO:0000313" key="2">
    <source>
        <dbReference type="Proteomes" id="UP001056120"/>
    </source>
</evidence>
<organism evidence="1 2">
    <name type="scientific">Smallanthus sonchifolius</name>
    <dbReference type="NCBI Taxonomy" id="185202"/>
    <lineage>
        <taxon>Eukaryota</taxon>
        <taxon>Viridiplantae</taxon>
        <taxon>Streptophyta</taxon>
        <taxon>Embryophyta</taxon>
        <taxon>Tracheophyta</taxon>
        <taxon>Spermatophyta</taxon>
        <taxon>Magnoliopsida</taxon>
        <taxon>eudicotyledons</taxon>
        <taxon>Gunneridae</taxon>
        <taxon>Pentapetalae</taxon>
        <taxon>asterids</taxon>
        <taxon>campanulids</taxon>
        <taxon>Asterales</taxon>
        <taxon>Asteraceae</taxon>
        <taxon>Asteroideae</taxon>
        <taxon>Heliantheae alliance</taxon>
        <taxon>Millerieae</taxon>
        <taxon>Smallanthus</taxon>
    </lineage>
</organism>
<sequence length="189" mass="21087">MEGPSAPFQLCTRSDFQYTLWIQRSSCILLLSMKWRPLVLKLEVFSESSFSDDDIFAVYRGLDLGNPLFGRVDSGVPKILHMRDVYGRVDEEGKSKMACTQTQLLLMDAMIYSKDVAADSLKAIRRKLVPADNLKQSVANSLLLMDAIISSKDVAADSLKAIRRKLVLADNLKQSVVNSLLLMIKLVSS</sequence>
<proteinExistence type="predicted"/>
<evidence type="ECO:0000313" key="1">
    <source>
        <dbReference type="EMBL" id="KAI3717407.1"/>
    </source>
</evidence>
<protein>
    <submittedName>
        <fullName evidence="1">Uncharacterized protein</fullName>
    </submittedName>
</protein>
<dbReference type="Proteomes" id="UP001056120">
    <property type="component" value="Linkage Group LG23"/>
</dbReference>
<reference evidence="2" key="1">
    <citation type="journal article" date="2022" name="Mol. Ecol. Resour.">
        <title>The genomes of chicory, endive, great burdock and yacon provide insights into Asteraceae palaeo-polyploidization history and plant inulin production.</title>
        <authorList>
            <person name="Fan W."/>
            <person name="Wang S."/>
            <person name="Wang H."/>
            <person name="Wang A."/>
            <person name="Jiang F."/>
            <person name="Liu H."/>
            <person name="Zhao H."/>
            <person name="Xu D."/>
            <person name="Zhang Y."/>
        </authorList>
    </citation>
    <scope>NUCLEOTIDE SEQUENCE [LARGE SCALE GENOMIC DNA]</scope>
    <source>
        <strain evidence="2">cv. Yunnan</strain>
    </source>
</reference>
<accession>A0ACB9B4Q7</accession>
<comment type="caution">
    <text evidence="1">The sequence shown here is derived from an EMBL/GenBank/DDBJ whole genome shotgun (WGS) entry which is preliminary data.</text>
</comment>
<name>A0ACB9B4Q7_9ASTR</name>
<dbReference type="EMBL" id="CM042040">
    <property type="protein sequence ID" value="KAI3717407.1"/>
    <property type="molecule type" value="Genomic_DNA"/>
</dbReference>